<dbReference type="AlphaFoldDB" id="A0A4Y7KBU9"/>
<organism evidence="7 8">
    <name type="scientific">Papaver somniferum</name>
    <name type="common">Opium poppy</name>
    <dbReference type="NCBI Taxonomy" id="3469"/>
    <lineage>
        <taxon>Eukaryota</taxon>
        <taxon>Viridiplantae</taxon>
        <taxon>Streptophyta</taxon>
        <taxon>Embryophyta</taxon>
        <taxon>Tracheophyta</taxon>
        <taxon>Spermatophyta</taxon>
        <taxon>Magnoliopsida</taxon>
        <taxon>Ranunculales</taxon>
        <taxon>Papaveraceae</taxon>
        <taxon>Papaveroideae</taxon>
        <taxon>Papaver</taxon>
    </lineage>
</organism>
<dbReference type="Proteomes" id="UP000316621">
    <property type="component" value="Chromosome 7"/>
</dbReference>
<evidence type="ECO:0000256" key="2">
    <source>
        <dbReference type="ARBA" id="ARBA00011977"/>
    </source>
</evidence>
<evidence type="ECO:0000256" key="4">
    <source>
        <dbReference type="ARBA" id="ARBA00022679"/>
    </source>
</evidence>
<dbReference type="FunFam" id="3.40.50.150:FF:000230">
    <property type="entry name" value="tRNA (Guanine-N(7)-)-methyltransferase"/>
    <property type="match status" value="1"/>
</dbReference>
<protein>
    <recommendedName>
        <fullName evidence="2">tRNA (guanine(46)-N(7))-methyltransferase</fullName>
        <ecNumber evidence="2">2.1.1.33</ecNumber>
    </recommendedName>
</protein>
<dbReference type="SUPFAM" id="SSF53335">
    <property type="entry name" value="S-adenosyl-L-methionine-dependent methyltransferases"/>
    <property type="match status" value="1"/>
</dbReference>
<dbReference type="STRING" id="3469.A0A4Y7KBU9"/>
<evidence type="ECO:0000256" key="1">
    <source>
        <dbReference type="ARBA" id="ARBA00000142"/>
    </source>
</evidence>
<dbReference type="PANTHER" id="PTHR23417:SF21">
    <property type="entry name" value="TRNA (GUANINE-N(7)-)-METHYLTRANSFERASE"/>
    <property type="match status" value="1"/>
</dbReference>
<proteinExistence type="predicted"/>
<keyword evidence="4" id="KW-0808">Transferase</keyword>
<sequence>MKHAYAATASVAAECIINGMKKKNNSTFSNSLLSFSNKNRNLCVCPSCSGSGSDSDSDSSTFHQASSPNIVALEYADLQITNTLSVGRVGHVRIRQHVNPLTAALSAPVEVPDWNQIFPDSTLPLMVDIGCGSGRFLLCLAKKSPQTNNYLGLEIRQKLVDREQLWVKELSLSNIYFMFANATVCFDQIVSTYPGPLTFVSILCPDPHFKNRNRKRRVLQKILVESIIKNLRPGGKVKLLTPSIQPLPIFIQSDVQDVALDMRNQFDAQSDELQHVDYDDAVDQQKKMCDGEGWLLRNPMGIRTEREIHAECEGAKIYRRMYQKK</sequence>
<dbReference type="PANTHER" id="PTHR23417">
    <property type="entry name" value="3-DEOXY-D-MANNO-OCTULOSONIC-ACID TRANSFERASE/TRNA GUANINE-N 7 - -METHYLTRANSFERASE"/>
    <property type="match status" value="1"/>
</dbReference>
<evidence type="ECO:0000256" key="6">
    <source>
        <dbReference type="ARBA" id="ARBA00022694"/>
    </source>
</evidence>
<dbReference type="EMBL" id="CM010721">
    <property type="protein sequence ID" value="RZC69415.1"/>
    <property type="molecule type" value="Genomic_DNA"/>
</dbReference>
<name>A0A4Y7KBU9_PAPSO</name>
<dbReference type="InterPro" id="IPR003358">
    <property type="entry name" value="tRNA_(Gua-N-7)_MeTrfase_Trmb"/>
</dbReference>
<evidence type="ECO:0000256" key="5">
    <source>
        <dbReference type="ARBA" id="ARBA00022691"/>
    </source>
</evidence>
<dbReference type="EC" id="2.1.1.33" evidence="2"/>
<keyword evidence="6" id="KW-0819">tRNA processing</keyword>
<dbReference type="Gene3D" id="3.40.50.150">
    <property type="entry name" value="Vaccinia Virus protein VP39"/>
    <property type="match status" value="1"/>
</dbReference>
<evidence type="ECO:0000256" key="3">
    <source>
        <dbReference type="ARBA" id="ARBA00022603"/>
    </source>
</evidence>
<dbReference type="Pfam" id="PF02390">
    <property type="entry name" value="Methyltransf_4"/>
    <property type="match status" value="1"/>
</dbReference>
<dbReference type="GO" id="GO:0043527">
    <property type="term" value="C:tRNA methyltransferase complex"/>
    <property type="evidence" value="ECO:0007669"/>
    <property type="project" value="TreeGrafter"/>
</dbReference>
<evidence type="ECO:0000313" key="8">
    <source>
        <dbReference type="Proteomes" id="UP000316621"/>
    </source>
</evidence>
<dbReference type="OMA" id="AMVSFDH"/>
<reference evidence="7 8" key="1">
    <citation type="journal article" date="2018" name="Science">
        <title>The opium poppy genome and morphinan production.</title>
        <authorList>
            <person name="Guo L."/>
            <person name="Winzer T."/>
            <person name="Yang X."/>
            <person name="Li Y."/>
            <person name="Ning Z."/>
            <person name="He Z."/>
            <person name="Teodor R."/>
            <person name="Lu Y."/>
            <person name="Bowser T.A."/>
            <person name="Graham I.A."/>
            <person name="Ye K."/>
        </authorList>
    </citation>
    <scope>NUCLEOTIDE SEQUENCE [LARGE SCALE GENOMIC DNA]</scope>
    <source>
        <strain evidence="8">cv. HN1</strain>
        <tissue evidence="7">Leaves</tissue>
    </source>
</reference>
<keyword evidence="3" id="KW-0489">Methyltransferase</keyword>
<gene>
    <name evidence="7" type="ORF">C5167_032506</name>
</gene>
<keyword evidence="5" id="KW-0949">S-adenosyl-L-methionine</keyword>
<dbReference type="PROSITE" id="PS51625">
    <property type="entry name" value="SAM_MT_TRMB"/>
    <property type="match status" value="1"/>
</dbReference>
<accession>A0A4Y7KBU9</accession>
<dbReference type="InterPro" id="IPR029063">
    <property type="entry name" value="SAM-dependent_MTases_sf"/>
</dbReference>
<keyword evidence="8" id="KW-1185">Reference proteome</keyword>
<comment type="catalytic activity">
    <reaction evidence="1">
        <text>guanosine(46) in tRNA + S-adenosyl-L-methionine = N(7)-methylguanosine(46) in tRNA + S-adenosyl-L-homocysteine</text>
        <dbReference type="Rhea" id="RHEA:42708"/>
        <dbReference type="Rhea" id="RHEA-COMP:10188"/>
        <dbReference type="Rhea" id="RHEA-COMP:10189"/>
        <dbReference type="ChEBI" id="CHEBI:57856"/>
        <dbReference type="ChEBI" id="CHEBI:59789"/>
        <dbReference type="ChEBI" id="CHEBI:74269"/>
        <dbReference type="ChEBI" id="CHEBI:74480"/>
        <dbReference type="EC" id="2.1.1.33"/>
    </reaction>
</comment>
<evidence type="ECO:0000313" key="7">
    <source>
        <dbReference type="EMBL" id="RZC69415.1"/>
    </source>
</evidence>
<dbReference type="Gramene" id="RZC69415">
    <property type="protein sequence ID" value="RZC69415"/>
    <property type="gene ID" value="C5167_032506"/>
</dbReference>
<dbReference type="GO" id="GO:0008176">
    <property type="term" value="F:tRNA (guanine(46)-N7)-methyltransferase activity"/>
    <property type="evidence" value="ECO:0007669"/>
    <property type="project" value="UniProtKB-EC"/>
</dbReference>